<accession>A0A0A9GFZ7</accession>
<organism evidence="1">
    <name type="scientific">Arundo donax</name>
    <name type="common">Giant reed</name>
    <name type="synonym">Donax arundinaceus</name>
    <dbReference type="NCBI Taxonomy" id="35708"/>
    <lineage>
        <taxon>Eukaryota</taxon>
        <taxon>Viridiplantae</taxon>
        <taxon>Streptophyta</taxon>
        <taxon>Embryophyta</taxon>
        <taxon>Tracheophyta</taxon>
        <taxon>Spermatophyta</taxon>
        <taxon>Magnoliopsida</taxon>
        <taxon>Liliopsida</taxon>
        <taxon>Poales</taxon>
        <taxon>Poaceae</taxon>
        <taxon>PACMAD clade</taxon>
        <taxon>Arundinoideae</taxon>
        <taxon>Arundineae</taxon>
        <taxon>Arundo</taxon>
    </lineage>
</organism>
<reference evidence="1" key="1">
    <citation type="submission" date="2014-09" db="EMBL/GenBank/DDBJ databases">
        <authorList>
            <person name="Magalhaes I.L.F."/>
            <person name="Oliveira U."/>
            <person name="Santos F.R."/>
            <person name="Vidigal T.H.D.A."/>
            <person name="Brescovit A.D."/>
            <person name="Santos A.J."/>
        </authorList>
    </citation>
    <scope>NUCLEOTIDE SEQUENCE</scope>
    <source>
        <tissue evidence="1">Shoot tissue taken approximately 20 cm above the soil surface</tissue>
    </source>
</reference>
<reference evidence="1" key="2">
    <citation type="journal article" date="2015" name="Data Brief">
        <title>Shoot transcriptome of the giant reed, Arundo donax.</title>
        <authorList>
            <person name="Barrero R.A."/>
            <person name="Guerrero F.D."/>
            <person name="Moolhuijzen P."/>
            <person name="Goolsby J.A."/>
            <person name="Tidwell J."/>
            <person name="Bellgard S.E."/>
            <person name="Bellgard M.I."/>
        </authorList>
    </citation>
    <scope>NUCLEOTIDE SEQUENCE</scope>
    <source>
        <tissue evidence="1">Shoot tissue taken approximately 20 cm above the soil surface</tissue>
    </source>
</reference>
<dbReference type="AlphaFoldDB" id="A0A0A9GFZ7"/>
<name>A0A0A9GFZ7_ARUDO</name>
<protein>
    <submittedName>
        <fullName evidence="1">Uncharacterized protein</fullName>
    </submittedName>
</protein>
<proteinExistence type="predicted"/>
<evidence type="ECO:0000313" key="1">
    <source>
        <dbReference type="EMBL" id="JAE19563.1"/>
    </source>
</evidence>
<dbReference type="EMBL" id="GBRH01178333">
    <property type="protein sequence ID" value="JAE19563.1"/>
    <property type="molecule type" value="Transcribed_RNA"/>
</dbReference>
<sequence>MVVFSGKGNFDDYQRFSCFISKQYQLSRIAGYICRQEHLDLGTDKTYKAGTGIFRIK</sequence>